<dbReference type="Proteomes" id="UP000271087">
    <property type="component" value="Unassembled WGS sequence"/>
</dbReference>
<dbReference type="AlphaFoldDB" id="A0A182ELC8"/>
<comment type="cofactor">
    <cofactor evidence="9">
        <name>Cu cation</name>
        <dbReference type="ChEBI" id="CHEBI:23378"/>
    </cofactor>
    <text evidence="9">Binds 1 copper ion per subunit.</text>
</comment>
<dbReference type="SUPFAM" id="SSF49329">
    <property type="entry name" value="Cu,Zn superoxide dismutase-like"/>
    <property type="match status" value="1"/>
</dbReference>
<organism evidence="13">
    <name type="scientific">Onchocerca ochengi</name>
    <name type="common">Filarial nematode worm</name>
    <dbReference type="NCBI Taxonomy" id="42157"/>
    <lineage>
        <taxon>Eukaryota</taxon>
        <taxon>Metazoa</taxon>
        <taxon>Ecdysozoa</taxon>
        <taxon>Nematoda</taxon>
        <taxon>Chromadorea</taxon>
        <taxon>Rhabditida</taxon>
        <taxon>Spirurina</taxon>
        <taxon>Spiruromorpha</taxon>
        <taxon>Filarioidea</taxon>
        <taxon>Onchocercidae</taxon>
        <taxon>Onchocerca</taxon>
    </lineage>
</organism>
<reference evidence="13" key="1">
    <citation type="submission" date="2016-06" db="UniProtKB">
        <authorList>
            <consortium name="WormBaseParasite"/>
        </authorList>
    </citation>
    <scope>IDENTIFICATION</scope>
</reference>
<comment type="catalytic activity">
    <reaction evidence="8 9">
        <text>2 superoxide + 2 H(+) = H2O2 + O2</text>
        <dbReference type="Rhea" id="RHEA:20696"/>
        <dbReference type="ChEBI" id="CHEBI:15378"/>
        <dbReference type="ChEBI" id="CHEBI:15379"/>
        <dbReference type="ChEBI" id="CHEBI:16240"/>
        <dbReference type="ChEBI" id="CHEBI:18421"/>
        <dbReference type="EC" id="1.15.1.1"/>
    </reaction>
</comment>
<evidence type="ECO:0000256" key="7">
    <source>
        <dbReference type="ARBA" id="ARBA00023157"/>
    </source>
</evidence>
<evidence type="ECO:0000313" key="13">
    <source>
        <dbReference type="WBParaSite" id="nOo.2.0.1.t08918-RA"/>
    </source>
</evidence>
<keyword evidence="4" id="KW-0049">Antioxidant</keyword>
<dbReference type="PRINTS" id="PR00068">
    <property type="entry name" value="CUZNDISMTASE"/>
</dbReference>
<feature type="domain" description="Superoxide dismutase copper/zinc binding" evidence="10">
    <location>
        <begin position="7"/>
        <end position="130"/>
    </location>
</feature>
<comment type="similarity">
    <text evidence="1 9">Belongs to the Cu-Zn superoxide dismutase family.</text>
</comment>
<sequence>DSGGSITTISGSVSGLTPGLHGFHVHQYGDQTNGCTSAGGHYNPYGKTHGDPNDRIKHIGDLGNIVAGANGVAEVYINSYHIKLRGPLSVIGRSLVVHENPDDLGQGTGSMREESLKTGNAGSRLACAVIGIAAVS</sequence>
<reference evidence="11 12" key="2">
    <citation type="submission" date="2018-08" db="EMBL/GenBank/DDBJ databases">
        <authorList>
            <person name="Laetsch R D."/>
            <person name="Stevens L."/>
            <person name="Kumar S."/>
            <person name="Blaxter L. M."/>
        </authorList>
    </citation>
    <scope>NUCLEOTIDE SEQUENCE [LARGE SCALE GENOMIC DNA]</scope>
</reference>
<dbReference type="Pfam" id="PF00080">
    <property type="entry name" value="Sod_Cu"/>
    <property type="match status" value="1"/>
</dbReference>
<comment type="cofactor">
    <cofactor evidence="9">
        <name>Zn(2+)</name>
        <dbReference type="ChEBI" id="CHEBI:29105"/>
    </cofactor>
    <text evidence="9">Binds 1 zinc ion per subunit.</text>
</comment>
<dbReference type="FunFam" id="2.60.40.200:FF:000003">
    <property type="entry name" value="Superoxide dismutase [Cu-Zn], chloroplastic"/>
    <property type="match status" value="1"/>
</dbReference>
<keyword evidence="6 9" id="KW-0186">Copper</keyword>
<dbReference type="PROSITE" id="PS00332">
    <property type="entry name" value="SOD_CU_ZN_2"/>
    <property type="match status" value="1"/>
</dbReference>
<keyword evidence="3 9" id="KW-0862">Zinc</keyword>
<keyword evidence="7" id="KW-1015">Disulfide bond</keyword>
<dbReference type="Gene3D" id="2.60.40.200">
    <property type="entry name" value="Superoxide dismutase, copper/zinc binding domain"/>
    <property type="match status" value="1"/>
</dbReference>
<dbReference type="WBParaSite" id="nOo.2.0.1.t08918-RA">
    <property type="protein sequence ID" value="nOo.2.0.1.t08918-RA"/>
    <property type="gene ID" value="nOo.2.0.1.g08918"/>
</dbReference>
<evidence type="ECO:0000256" key="4">
    <source>
        <dbReference type="ARBA" id="ARBA00022862"/>
    </source>
</evidence>
<evidence type="ECO:0000256" key="6">
    <source>
        <dbReference type="ARBA" id="ARBA00023008"/>
    </source>
</evidence>
<evidence type="ECO:0000259" key="10">
    <source>
        <dbReference type="Pfam" id="PF00080"/>
    </source>
</evidence>
<dbReference type="GO" id="GO:0005507">
    <property type="term" value="F:copper ion binding"/>
    <property type="evidence" value="ECO:0007669"/>
    <property type="project" value="InterPro"/>
</dbReference>
<dbReference type="STRING" id="42157.A0A182ELC8"/>
<evidence type="ECO:0000256" key="8">
    <source>
        <dbReference type="ARBA" id="ARBA00049204"/>
    </source>
</evidence>
<comment type="function">
    <text evidence="9">Destroys radicals which are normally produced within the cells and which are toxic to biological systems.</text>
</comment>
<keyword evidence="2 9" id="KW-0479">Metal-binding</keyword>
<dbReference type="InterPro" id="IPR001424">
    <property type="entry name" value="SOD_Cu_Zn_dom"/>
</dbReference>
<dbReference type="OrthoDB" id="2015551at2759"/>
<dbReference type="PANTHER" id="PTHR10003">
    <property type="entry name" value="SUPEROXIDE DISMUTASE CU-ZN -RELATED"/>
    <property type="match status" value="1"/>
</dbReference>
<gene>
    <name evidence="11" type="ORF">NOO_LOCUS8918</name>
</gene>
<dbReference type="CDD" id="cd00305">
    <property type="entry name" value="Cu-Zn_Superoxide_Dismutase"/>
    <property type="match status" value="1"/>
</dbReference>
<keyword evidence="12" id="KW-1185">Reference proteome</keyword>
<dbReference type="EMBL" id="UYRW01004000">
    <property type="protein sequence ID" value="VDM91964.1"/>
    <property type="molecule type" value="Genomic_DNA"/>
</dbReference>
<dbReference type="InterPro" id="IPR018152">
    <property type="entry name" value="SOD_Cu/Zn_BS"/>
</dbReference>
<accession>A0A182ELC8</accession>
<evidence type="ECO:0000256" key="5">
    <source>
        <dbReference type="ARBA" id="ARBA00023002"/>
    </source>
</evidence>
<evidence type="ECO:0000313" key="11">
    <source>
        <dbReference type="EMBL" id="VDM91964.1"/>
    </source>
</evidence>
<protein>
    <recommendedName>
        <fullName evidence="9">Superoxide dismutase [Cu-Zn]</fullName>
        <ecNumber evidence="9">1.15.1.1</ecNumber>
    </recommendedName>
</protein>
<name>A0A182ELC8_ONCOC</name>
<dbReference type="PROSITE" id="PS00087">
    <property type="entry name" value="SOD_CU_ZN_1"/>
    <property type="match status" value="1"/>
</dbReference>
<proteinExistence type="inferred from homology"/>
<dbReference type="EC" id="1.15.1.1" evidence="9"/>
<evidence type="ECO:0000256" key="1">
    <source>
        <dbReference type="ARBA" id="ARBA00010457"/>
    </source>
</evidence>
<dbReference type="InterPro" id="IPR036423">
    <property type="entry name" value="SOD-like_Cu/Zn_dom_sf"/>
</dbReference>
<evidence type="ECO:0000256" key="3">
    <source>
        <dbReference type="ARBA" id="ARBA00022833"/>
    </source>
</evidence>
<keyword evidence="5 9" id="KW-0560">Oxidoreductase</keyword>
<evidence type="ECO:0000313" key="12">
    <source>
        <dbReference type="Proteomes" id="UP000271087"/>
    </source>
</evidence>
<dbReference type="GO" id="GO:0004784">
    <property type="term" value="F:superoxide dismutase activity"/>
    <property type="evidence" value="ECO:0007669"/>
    <property type="project" value="UniProtKB-EC"/>
</dbReference>
<evidence type="ECO:0000256" key="2">
    <source>
        <dbReference type="ARBA" id="ARBA00022723"/>
    </source>
</evidence>
<evidence type="ECO:0000256" key="9">
    <source>
        <dbReference type="RuleBase" id="RU000393"/>
    </source>
</evidence>
<dbReference type="InterPro" id="IPR024134">
    <property type="entry name" value="SOD_Cu/Zn_/chaperone"/>
</dbReference>